<keyword evidence="3" id="KW-1185">Reference proteome</keyword>
<evidence type="ECO:0000256" key="1">
    <source>
        <dbReference type="SAM" id="SignalP"/>
    </source>
</evidence>
<proteinExistence type="predicted"/>
<evidence type="ECO:0000313" key="3">
    <source>
        <dbReference type="Proteomes" id="UP001150217"/>
    </source>
</evidence>
<reference evidence="2" key="1">
    <citation type="submission" date="2022-08" db="EMBL/GenBank/DDBJ databases">
        <title>A Global Phylogenomic Analysis of the Shiitake Genus Lentinula.</title>
        <authorList>
            <consortium name="DOE Joint Genome Institute"/>
            <person name="Sierra-Patev S."/>
            <person name="Min B."/>
            <person name="Naranjo-Ortiz M."/>
            <person name="Looney B."/>
            <person name="Konkel Z."/>
            <person name="Slot J.C."/>
            <person name="Sakamoto Y."/>
            <person name="Steenwyk J.L."/>
            <person name="Rokas A."/>
            <person name="Carro J."/>
            <person name="Camarero S."/>
            <person name="Ferreira P."/>
            <person name="Molpeceres G."/>
            <person name="Ruiz-Duenas F.J."/>
            <person name="Serrano A."/>
            <person name="Henrissat B."/>
            <person name="Drula E."/>
            <person name="Hughes K.W."/>
            <person name="Mata J.L."/>
            <person name="Ishikawa N.K."/>
            <person name="Vargas-Isla R."/>
            <person name="Ushijima S."/>
            <person name="Smith C.A."/>
            <person name="Ahrendt S."/>
            <person name="Andreopoulos W."/>
            <person name="He G."/>
            <person name="Labutti K."/>
            <person name="Lipzen A."/>
            <person name="Ng V."/>
            <person name="Riley R."/>
            <person name="Sandor L."/>
            <person name="Barry K."/>
            <person name="Martinez A.T."/>
            <person name="Xiao Y."/>
            <person name="Gibbons J.G."/>
            <person name="Terashima K."/>
            <person name="Grigoriev I.V."/>
            <person name="Hibbett D.S."/>
        </authorList>
    </citation>
    <scope>NUCLEOTIDE SEQUENCE</scope>
    <source>
        <strain evidence="2">RHP3577 ss4</strain>
    </source>
</reference>
<dbReference type="EMBL" id="JANVFT010000025">
    <property type="protein sequence ID" value="KAJ4496826.1"/>
    <property type="molecule type" value="Genomic_DNA"/>
</dbReference>
<organism evidence="2 3">
    <name type="scientific">Lentinula lateritia</name>
    <dbReference type="NCBI Taxonomy" id="40482"/>
    <lineage>
        <taxon>Eukaryota</taxon>
        <taxon>Fungi</taxon>
        <taxon>Dikarya</taxon>
        <taxon>Basidiomycota</taxon>
        <taxon>Agaricomycotina</taxon>
        <taxon>Agaricomycetes</taxon>
        <taxon>Agaricomycetidae</taxon>
        <taxon>Agaricales</taxon>
        <taxon>Marasmiineae</taxon>
        <taxon>Omphalotaceae</taxon>
        <taxon>Lentinula</taxon>
    </lineage>
</organism>
<accession>A0ABQ8VLQ0</accession>
<feature type="chain" id="PRO_5046300740" evidence="1">
    <location>
        <begin position="31"/>
        <end position="210"/>
    </location>
</feature>
<dbReference type="Proteomes" id="UP001150217">
    <property type="component" value="Unassembled WGS sequence"/>
</dbReference>
<evidence type="ECO:0000313" key="2">
    <source>
        <dbReference type="EMBL" id="KAJ4496826.1"/>
    </source>
</evidence>
<name>A0ABQ8VLQ0_9AGAR</name>
<gene>
    <name evidence="2" type="ORF">C8R41DRAFT_249754</name>
</gene>
<keyword evidence="1" id="KW-0732">Signal</keyword>
<feature type="signal peptide" evidence="1">
    <location>
        <begin position="1"/>
        <end position="30"/>
    </location>
</feature>
<sequence length="210" mass="23251">MPTFGSLRFPSLHLLLLCVLSSVVLIITAASPSDPEHKVVLEIELIRQPHVGSLPIAAQFDKNDNIIPPPAVDEHGKPVAHPIDRNGAVVAPPKADEDWDLCIGGYCLKLLFDVSPRHLKKVILTGWNDEWAEDYIGIGTVTFKNKKQMYSVINSFRMEIAKDAESNLLFLNAVIHWFSNNAQAKGIIAEIKMDVWEAYFKAMHSVGGVA</sequence>
<comment type="caution">
    <text evidence="2">The sequence shown here is derived from an EMBL/GenBank/DDBJ whole genome shotgun (WGS) entry which is preliminary data.</text>
</comment>
<protein>
    <submittedName>
        <fullName evidence="2">Uncharacterized protein</fullName>
    </submittedName>
</protein>